<accession>A0A0K2SJF5</accession>
<evidence type="ECO:0000256" key="3">
    <source>
        <dbReference type="ARBA" id="ARBA00022729"/>
    </source>
</evidence>
<proteinExistence type="predicted"/>
<dbReference type="PANTHER" id="PTHR35936:SF17">
    <property type="entry name" value="ARGININE-BINDING EXTRACELLULAR PROTEIN ARTP"/>
    <property type="match status" value="1"/>
</dbReference>
<feature type="signal peptide" evidence="7">
    <location>
        <begin position="1"/>
        <end position="29"/>
    </location>
</feature>
<dbReference type="PROSITE" id="PS51007">
    <property type="entry name" value="CYTC"/>
    <property type="match status" value="1"/>
</dbReference>
<protein>
    <submittedName>
        <fullName evidence="9">Amino acid ABC transporter substrate-binding protein</fullName>
    </submittedName>
</protein>
<dbReference type="InterPro" id="IPR036909">
    <property type="entry name" value="Cyt_c-like_dom_sf"/>
</dbReference>
<feature type="region of interest" description="Disordered" evidence="6">
    <location>
        <begin position="281"/>
        <end position="302"/>
    </location>
</feature>
<gene>
    <name evidence="9" type="ORF">LIP_1127</name>
</gene>
<dbReference type="Gene3D" id="1.10.760.10">
    <property type="entry name" value="Cytochrome c-like domain"/>
    <property type="match status" value="1"/>
</dbReference>
<dbReference type="NCBIfam" id="TIGR03871">
    <property type="entry name" value="ABC_peri_MoxJ_2"/>
    <property type="match status" value="1"/>
</dbReference>
<evidence type="ECO:0000256" key="1">
    <source>
        <dbReference type="ARBA" id="ARBA00022617"/>
    </source>
</evidence>
<keyword evidence="1 5" id="KW-0349">Heme</keyword>
<dbReference type="Pfam" id="PF13442">
    <property type="entry name" value="Cytochrome_CBB3"/>
    <property type="match status" value="1"/>
</dbReference>
<feature type="chain" id="PRO_5005486998" evidence="7">
    <location>
        <begin position="30"/>
        <end position="439"/>
    </location>
</feature>
<evidence type="ECO:0000256" key="7">
    <source>
        <dbReference type="SAM" id="SignalP"/>
    </source>
</evidence>
<evidence type="ECO:0000259" key="8">
    <source>
        <dbReference type="PROSITE" id="PS51007"/>
    </source>
</evidence>
<keyword evidence="2 5" id="KW-0479">Metal-binding</keyword>
<evidence type="ECO:0000313" key="9">
    <source>
        <dbReference type="EMBL" id="BAS26984.1"/>
    </source>
</evidence>
<dbReference type="OrthoDB" id="176845at2"/>
<reference evidence="10" key="1">
    <citation type="submission" date="2015-07" db="EMBL/GenBank/DDBJ databases">
        <title>Complete genome sequence and phylogenetic analysis of Limnochorda pilosa.</title>
        <authorList>
            <person name="Watanabe M."/>
            <person name="Kojima H."/>
            <person name="Fukui M."/>
        </authorList>
    </citation>
    <scope>NUCLEOTIDE SEQUENCE [LARGE SCALE GENOMIC DNA]</scope>
    <source>
        <strain evidence="10">HC45</strain>
    </source>
</reference>
<dbReference type="PATRIC" id="fig|1555112.3.peg.1176"/>
<dbReference type="Gene3D" id="3.40.190.10">
    <property type="entry name" value="Periplasmic binding protein-like II"/>
    <property type="match status" value="2"/>
</dbReference>
<keyword evidence="10" id="KW-1185">Reference proteome</keyword>
<feature type="domain" description="Cytochrome c" evidence="8">
    <location>
        <begin position="351"/>
        <end position="430"/>
    </location>
</feature>
<dbReference type="GO" id="GO:0020037">
    <property type="term" value="F:heme binding"/>
    <property type="evidence" value="ECO:0007669"/>
    <property type="project" value="InterPro"/>
</dbReference>
<dbReference type="Proteomes" id="UP000065807">
    <property type="component" value="Chromosome"/>
</dbReference>
<reference evidence="10" key="2">
    <citation type="journal article" date="2016" name="Int. J. Syst. Evol. Microbiol.">
        <title>Complete genome sequence and cell structure of Limnochorda pilosa, a Gram-negative spore-former within the phylum Firmicutes.</title>
        <authorList>
            <person name="Watanabe M."/>
            <person name="Kojima H."/>
            <person name="Fukui M."/>
        </authorList>
    </citation>
    <scope>NUCLEOTIDE SEQUENCE [LARGE SCALE GENOMIC DNA]</scope>
    <source>
        <strain evidence="10">HC45</strain>
    </source>
</reference>
<dbReference type="InterPro" id="IPR022448">
    <property type="entry name" value="Quinoprotein_dehydrogenase"/>
</dbReference>
<evidence type="ECO:0000256" key="5">
    <source>
        <dbReference type="PROSITE-ProRule" id="PRU00433"/>
    </source>
</evidence>
<evidence type="ECO:0000256" key="2">
    <source>
        <dbReference type="ARBA" id="ARBA00022723"/>
    </source>
</evidence>
<name>A0A0K2SJF5_LIMPI</name>
<dbReference type="InterPro" id="IPR009056">
    <property type="entry name" value="Cyt_c-like_dom"/>
</dbReference>
<dbReference type="EMBL" id="AP014924">
    <property type="protein sequence ID" value="BAS26984.1"/>
    <property type="molecule type" value="Genomic_DNA"/>
</dbReference>
<dbReference type="PANTHER" id="PTHR35936">
    <property type="entry name" value="MEMBRANE-BOUND LYTIC MUREIN TRANSGLYCOSYLASE F"/>
    <property type="match status" value="1"/>
</dbReference>
<dbReference type="GO" id="GO:0046872">
    <property type="term" value="F:metal ion binding"/>
    <property type="evidence" value="ECO:0007669"/>
    <property type="project" value="UniProtKB-KW"/>
</dbReference>
<keyword evidence="3 7" id="KW-0732">Signal</keyword>
<sequence>MHPGARRVGILLACLLVTTAVLSGSTSSAQGDDGWELTVCADPNNLPYSNDRLEGFENRIAQMLADSLGARLTYAWWPQRRGFIRETLREGLCDVVMGVPDQYPLALTSEPYYRTSYVFVTRSDRALEIASLDDPVLRDLHIGVQMVGDDYTNTPPAHALANRGMAENVVGYSVYGDYTSPAPLAPIMQAVADGDVDVAIVWGPIAGYFAKKMPVELKLHPVTPEIEPPFLPMVFSVSMAVRQGDEALRDQLDRAIEANWEQIQAVLTEYGVPTLPIPGAPGSAGASAPPPKDASATGLRRGQGARALVDRLRSALAKLRRWVAPTAAAGEEGGAEGEELPQKNPYTGDEEAIAEGKALFSKWGCYGCHGTQGGGGMGPSLVDSRWIYGGDDASVFKTIHDGRPNGMPAWGGYLSEEEIWEVVAFIRSLYKGDPGKVVW</sequence>
<dbReference type="InterPro" id="IPR001638">
    <property type="entry name" value="Solute-binding_3/MltF_N"/>
</dbReference>
<dbReference type="AlphaFoldDB" id="A0A0K2SJF5"/>
<dbReference type="STRING" id="1555112.LIP_1127"/>
<keyword evidence="4 5" id="KW-0408">Iron</keyword>
<dbReference type="Pfam" id="PF00497">
    <property type="entry name" value="SBP_bac_3"/>
    <property type="match status" value="1"/>
</dbReference>
<dbReference type="KEGG" id="lpil:LIP_1127"/>
<dbReference type="SUPFAM" id="SSF53850">
    <property type="entry name" value="Periplasmic binding protein-like II"/>
    <property type="match status" value="1"/>
</dbReference>
<dbReference type="SUPFAM" id="SSF46626">
    <property type="entry name" value="Cytochrome c"/>
    <property type="match status" value="1"/>
</dbReference>
<organism evidence="9 10">
    <name type="scientific">Limnochorda pilosa</name>
    <dbReference type="NCBI Taxonomy" id="1555112"/>
    <lineage>
        <taxon>Bacteria</taxon>
        <taxon>Bacillati</taxon>
        <taxon>Bacillota</taxon>
        <taxon>Limnochordia</taxon>
        <taxon>Limnochordales</taxon>
        <taxon>Limnochordaceae</taxon>
        <taxon>Limnochorda</taxon>
    </lineage>
</organism>
<evidence type="ECO:0000313" key="10">
    <source>
        <dbReference type="Proteomes" id="UP000065807"/>
    </source>
</evidence>
<evidence type="ECO:0000256" key="6">
    <source>
        <dbReference type="SAM" id="MobiDB-lite"/>
    </source>
</evidence>
<dbReference type="GO" id="GO:0009055">
    <property type="term" value="F:electron transfer activity"/>
    <property type="evidence" value="ECO:0007669"/>
    <property type="project" value="InterPro"/>
</dbReference>
<dbReference type="SMART" id="SM00062">
    <property type="entry name" value="PBPb"/>
    <property type="match status" value="1"/>
</dbReference>
<dbReference type="RefSeq" id="WP_082725894.1">
    <property type="nucleotide sequence ID" value="NZ_AP014924.1"/>
</dbReference>
<evidence type="ECO:0000256" key="4">
    <source>
        <dbReference type="ARBA" id="ARBA00023004"/>
    </source>
</evidence>